<name>A0AAD3HDB4_9STRA</name>
<dbReference type="EMBL" id="BLLK01000062">
    <property type="protein sequence ID" value="GFH59014.1"/>
    <property type="molecule type" value="Genomic_DNA"/>
</dbReference>
<reference evidence="2 3" key="1">
    <citation type="journal article" date="2021" name="Sci. Rep.">
        <title>The genome of the diatom Chaetoceros tenuissimus carries an ancient integrated fragment of an extant virus.</title>
        <authorList>
            <person name="Hongo Y."/>
            <person name="Kimura K."/>
            <person name="Takaki Y."/>
            <person name="Yoshida Y."/>
            <person name="Baba S."/>
            <person name="Kobayashi G."/>
            <person name="Nagasaki K."/>
            <person name="Hano T."/>
            <person name="Tomaru Y."/>
        </authorList>
    </citation>
    <scope>NUCLEOTIDE SEQUENCE [LARGE SCALE GENOMIC DNA]</scope>
    <source>
        <strain evidence="2 3">NIES-3715</strain>
    </source>
</reference>
<evidence type="ECO:0000313" key="3">
    <source>
        <dbReference type="Proteomes" id="UP001054902"/>
    </source>
</evidence>
<evidence type="ECO:0000256" key="1">
    <source>
        <dbReference type="SAM" id="MobiDB-lite"/>
    </source>
</evidence>
<feature type="region of interest" description="Disordered" evidence="1">
    <location>
        <begin position="69"/>
        <end position="91"/>
    </location>
</feature>
<accession>A0AAD3HDB4</accession>
<dbReference type="AlphaFoldDB" id="A0AAD3HDB4"/>
<feature type="compositionally biased region" description="Low complexity" evidence="1">
    <location>
        <begin position="78"/>
        <end position="91"/>
    </location>
</feature>
<evidence type="ECO:0000313" key="2">
    <source>
        <dbReference type="EMBL" id="GFH59014.1"/>
    </source>
</evidence>
<proteinExistence type="predicted"/>
<dbReference type="Proteomes" id="UP001054902">
    <property type="component" value="Unassembled WGS sequence"/>
</dbReference>
<gene>
    <name evidence="2" type="ORF">CTEN210_15490</name>
</gene>
<keyword evidence="3" id="KW-1185">Reference proteome</keyword>
<sequence>MCKPRRIYSEDNFFYQTALVNERIDVDQQFHSLVRPKSVDCLRSQKQYSKNATPDKANVLNESRRVLAEARSQRRQRNSSSSNISRRSAVRSRNCTADDVGSCYGNSAFDHFTLIRENKRCNGRPSKQTDDDVSEQIAEIMQELKLCNSKLIQGLSRMNISDPSDKSVSTSVTQFLQKCDGVFASIDEEKMRRQAQGTKEFSDKKKSCSSLHGLMTAKRQSSFRSYRSDDVLLRRRRSSVRFDLSRNQEFLLES</sequence>
<protein>
    <submittedName>
        <fullName evidence="2">Uncharacterized protein</fullName>
    </submittedName>
</protein>
<comment type="caution">
    <text evidence="2">The sequence shown here is derived from an EMBL/GenBank/DDBJ whole genome shotgun (WGS) entry which is preliminary data.</text>
</comment>
<organism evidence="2 3">
    <name type="scientific">Chaetoceros tenuissimus</name>
    <dbReference type="NCBI Taxonomy" id="426638"/>
    <lineage>
        <taxon>Eukaryota</taxon>
        <taxon>Sar</taxon>
        <taxon>Stramenopiles</taxon>
        <taxon>Ochrophyta</taxon>
        <taxon>Bacillariophyta</taxon>
        <taxon>Coscinodiscophyceae</taxon>
        <taxon>Chaetocerotophycidae</taxon>
        <taxon>Chaetocerotales</taxon>
        <taxon>Chaetocerotaceae</taxon>
        <taxon>Chaetoceros</taxon>
    </lineage>
</organism>